<dbReference type="KEGG" id="kphy:AOZ06_09960"/>
<keyword evidence="8" id="KW-1185">Reference proteome</keyword>
<feature type="domain" description="Dehydrogenase E1 component" evidence="6">
    <location>
        <begin position="77"/>
        <end position="353"/>
    </location>
</feature>
<dbReference type="InterPro" id="IPR001017">
    <property type="entry name" value="DH_E1"/>
</dbReference>
<dbReference type="GO" id="GO:0009083">
    <property type="term" value="P:branched-chain amino acid catabolic process"/>
    <property type="evidence" value="ECO:0007669"/>
    <property type="project" value="TreeGrafter"/>
</dbReference>
<organism evidence="7 8">
    <name type="scientific">Kibdelosporangium phytohabitans</name>
    <dbReference type="NCBI Taxonomy" id="860235"/>
    <lineage>
        <taxon>Bacteria</taxon>
        <taxon>Bacillati</taxon>
        <taxon>Actinomycetota</taxon>
        <taxon>Actinomycetes</taxon>
        <taxon>Pseudonocardiales</taxon>
        <taxon>Pseudonocardiaceae</taxon>
        <taxon>Kibdelosporangium</taxon>
    </lineage>
</organism>
<dbReference type="Gene3D" id="3.40.50.970">
    <property type="match status" value="1"/>
</dbReference>
<dbReference type="STRING" id="860235.AOZ06_09960"/>
<evidence type="ECO:0000256" key="1">
    <source>
        <dbReference type="ARBA" id="ARBA00001964"/>
    </source>
</evidence>
<dbReference type="Proteomes" id="UP000063699">
    <property type="component" value="Chromosome"/>
</dbReference>
<feature type="region of interest" description="Disordered" evidence="5">
    <location>
        <begin position="1"/>
        <end position="23"/>
    </location>
</feature>
<comment type="similarity">
    <text evidence="4">Belongs to the BCKDHA family.</text>
</comment>
<name>A0A0N9II49_9PSEU</name>
<evidence type="ECO:0000256" key="5">
    <source>
        <dbReference type="SAM" id="MobiDB-lite"/>
    </source>
</evidence>
<comment type="function">
    <text evidence="4">The branched-chain alpha-keto dehydrogenase complex catalyzes the overall conversion of alpha-keto acids to acyl-CoA and CO(2). It contains multiple copies of three enzymatic components: branched-chain alpha-keto acid decarboxylase (E1), lipoamide acyltransferase (E2) and lipoamide dehydrogenase (E3).</text>
</comment>
<evidence type="ECO:0000313" key="7">
    <source>
        <dbReference type="EMBL" id="ALG14676.1"/>
    </source>
</evidence>
<dbReference type="Pfam" id="PF00676">
    <property type="entry name" value="E1_dh"/>
    <property type="match status" value="1"/>
</dbReference>
<dbReference type="PANTHER" id="PTHR43380">
    <property type="entry name" value="2-OXOISOVALERATE DEHYDROGENASE SUBUNIT ALPHA, MITOCHONDRIAL"/>
    <property type="match status" value="1"/>
</dbReference>
<evidence type="ECO:0000256" key="4">
    <source>
        <dbReference type="RuleBase" id="RU365014"/>
    </source>
</evidence>
<dbReference type="GO" id="GO:0003863">
    <property type="term" value="F:branched-chain 2-oxo acid dehydrogenase activity"/>
    <property type="evidence" value="ECO:0007669"/>
    <property type="project" value="UniProtKB-EC"/>
</dbReference>
<evidence type="ECO:0000256" key="2">
    <source>
        <dbReference type="ARBA" id="ARBA00023002"/>
    </source>
</evidence>
<evidence type="ECO:0000313" key="8">
    <source>
        <dbReference type="Proteomes" id="UP000063699"/>
    </source>
</evidence>
<dbReference type="AlphaFoldDB" id="A0A0N9II49"/>
<dbReference type="PANTHER" id="PTHR43380:SF1">
    <property type="entry name" value="2-OXOISOVALERATE DEHYDROGENASE SUBUNIT ALPHA, MITOCHONDRIAL"/>
    <property type="match status" value="1"/>
</dbReference>
<proteinExistence type="inferred from homology"/>
<keyword evidence="7" id="KW-0670">Pyruvate</keyword>
<accession>A0A0N9II49</accession>
<dbReference type="SUPFAM" id="SSF52518">
    <property type="entry name" value="Thiamin diphosphate-binding fold (THDP-binding)"/>
    <property type="match status" value="1"/>
</dbReference>
<sequence length="391" mass="42258">MWSDIRASCRAPAGNSSRPRSPAWTSVTIPTDHSVMKSIEASPELTLPGRKPIQLVDENGSAVGDLPDERVLRSLHRAMVLGRRFNRQATALTKQGRLAVYPSSVGQEACEVGATLALEADDWLFPTYRDTVAVVTRGVPAVETLTLLRGDWHSGYDPHAYRVAPLCTPLSTNGPHAVGLAHAARLRGDSLAVLVFMGDGATSEGDAHEAFNFAAVFNAPVVFFIQNNQWAISVPLSKQSKAPTLAHKAIGYGMPGYHVDGNDAAAVYTVVSEALARARSGGGPSIVEGLTYRIDPHTNSDDTNRYRDASDAEPWRAADPLLRFNRLLGVDESAYAEEADRMMAELRAEMNKDAHVDPDELFEHVYAVPTPRLRAQAAALRAELAADRGDA</sequence>
<comment type="catalytic activity">
    <reaction evidence="4">
        <text>N(6)-[(R)-lipoyl]-L-lysyl-[protein] + 3-methyl-2-oxobutanoate + H(+) = N(6)-[(R)-S(8)-2-methylpropanoyldihydrolipoyl]-L-lysyl-[protein] + CO2</text>
        <dbReference type="Rhea" id="RHEA:13457"/>
        <dbReference type="Rhea" id="RHEA-COMP:10474"/>
        <dbReference type="Rhea" id="RHEA-COMP:10497"/>
        <dbReference type="ChEBI" id="CHEBI:11851"/>
        <dbReference type="ChEBI" id="CHEBI:15378"/>
        <dbReference type="ChEBI" id="CHEBI:16526"/>
        <dbReference type="ChEBI" id="CHEBI:83099"/>
        <dbReference type="ChEBI" id="CHEBI:83142"/>
        <dbReference type="EC" id="1.2.4.4"/>
    </reaction>
</comment>
<keyword evidence="2 4" id="KW-0560">Oxidoreductase</keyword>
<evidence type="ECO:0000256" key="3">
    <source>
        <dbReference type="ARBA" id="ARBA00023052"/>
    </source>
</evidence>
<keyword evidence="3 4" id="KW-0786">Thiamine pyrophosphate</keyword>
<comment type="cofactor">
    <cofactor evidence="1 4">
        <name>thiamine diphosphate</name>
        <dbReference type="ChEBI" id="CHEBI:58937"/>
    </cofactor>
</comment>
<dbReference type="CDD" id="cd02000">
    <property type="entry name" value="TPP_E1_PDC_ADC_BCADC"/>
    <property type="match status" value="1"/>
</dbReference>
<dbReference type="InterPro" id="IPR050771">
    <property type="entry name" value="Alpha-ketoacid_DH_E1_comp"/>
</dbReference>
<reference evidence="7 8" key="1">
    <citation type="submission" date="2015-07" db="EMBL/GenBank/DDBJ databases">
        <title>Genome sequencing of Kibdelosporangium phytohabitans.</title>
        <authorList>
            <person name="Qin S."/>
            <person name="Xing K."/>
        </authorList>
    </citation>
    <scope>NUCLEOTIDE SEQUENCE [LARGE SCALE GENOMIC DNA]</scope>
    <source>
        <strain evidence="7 8">KLBMP1111</strain>
    </source>
</reference>
<protein>
    <recommendedName>
        <fullName evidence="4">2-oxoisovalerate dehydrogenase subunit alpha</fullName>
        <ecNumber evidence="4">1.2.4.4</ecNumber>
    </recommendedName>
    <alternativeName>
        <fullName evidence="4">Branched-chain alpha-keto acid dehydrogenase E1 component alpha chain</fullName>
    </alternativeName>
</protein>
<dbReference type="EMBL" id="CP012752">
    <property type="protein sequence ID" value="ALG14676.1"/>
    <property type="molecule type" value="Genomic_DNA"/>
</dbReference>
<dbReference type="EC" id="1.2.4.4" evidence="4"/>
<evidence type="ECO:0000259" key="6">
    <source>
        <dbReference type="Pfam" id="PF00676"/>
    </source>
</evidence>
<gene>
    <name evidence="7" type="ORF">AOZ06_09960</name>
</gene>
<dbReference type="InterPro" id="IPR029061">
    <property type="entry name" value="THDP-binding"/>
</dbReference>
<feature type="compositionally biased region" description="Polar residues" evidence="5">
    <location>
        <begin position="14"/>
        <end position="23"/>
    </location>
</feature>
<dbReference type="GO" id="GO:0000287">
    <property type="term" value="F:magnesium ion binding"/>
    <property type="evidence" value="ECO:0007669"/>
    <property type="project" value="UniProtKB-ARBA"/>
</dbReference>